<evidence type="ECO:0000256" key="1">
    <source>
        <dbReference type="SAM" id="Phobius"/>
    </source>
</evidence>
<dbReference type="Gene3D" id="3.30.70.1440">
    <property type="entry name" value="Multidrug efflux transporter AcrB pore domain"/>
    <property type="match status" value="1"/>
</dbReference>
<dbReference type="InterPro" id="IPR027463">
    <property type="entry name" value="AcrB_DN_DC_subdom"/>
</dbReference>
<keyword evidence="1" id="KW-1133">Transmembrane helix</keyword>
<dbReference type="Gene3D" id="3.30.2090.10">
    <property type="entry name" value="Multidrug efflux transporter AcrB TolC docking domain, DN and DC subdomains"/>
    <property type="match status" value="2"/>
</dbReference>
<dbReference type="EMBL" id="CP042806">
    <property type="protein sequence ID" value="QEE30676.1"/>
    <property type="molecule type" value="Genomic_DNA"/>
</dbReference>
<dbReference type="AlphaFoldDB" id="A0A5B9EKR8"/>
<proteinExistence type="predicted"/>
<dbReference type="KEGG" id="talb:FTW19_23390"/>
<keyword evidence="3" id="KW-1185">Reference proteome</keyword>
<dbReference type="SUPFAM" id="SSF82866">
    <property type="entry name" value="Multidrug efflux transporter AcrB transmembrane domain"/>
    <property type="match status" value="2"/>
</dbReference>
<feature type="transmembrane region" description="Helical" evidence="1">
    <location>
        <begin position="921"/>
        <end position="944"/>
    </location>
</feature>
<evidence type="ECO:0000313" key="2">
    <source>
        <dbReference type="EMBL" id="QEE30676.1"/>
    </source>
</evidence>
<dbReference type="GO" id="GO:0005886">
    <property type="term" value="C:plasma membrane"/>
    <property type="evidence" value="ECO:0007669"/>
    <property type="project" value="TreeGrafter"/>
</dbReference>
<feature type="transmembrane region" description="Helical" evidence="1">
    <location>
        <begin position="895"/>
        <end position="915"/>
    </location>
</feature>
<feature type="transmembrane region" description="Helical" evidence="1">
    <location>
        <begin position="334"/>
        <end position="353"/>
    </location>
</feature>
<dbReference type="Gene3D" id="3.30.70.1320">
    <property type="entry name" value="Multidrug efflux transporter AcrB pore domain like"/>
    <property type="match status" value="1"/>
</dbReference>
<name>A0A5B9EKR8_9BACT</name>
<dbReference type="SUPFAM" id="SSF82693">
    <property type="entry name" value="Multidrug efflux transporter AcrB pore domain, PN1, PN2, PC1 and PC2 subdomains"/>
    <property type="match status" value="2"/>
</dbReference>
<dbReference type="Pfam" id="PF00873">
    <property type="entry name" value="ACR_tran"/>
    <property type="match status" value="1"/>
</dbReference>
<dbReference type="PANTHER" id="PTHR32063">
    <property type="match status" value="1"/>
</dbReference>
<dbReference type="OrthoDB" id="9798415at2"/>
<protein>
    <submittedName>
        <fullName evidence="2">Efflux RND transporter permease subunit</fullName>
    </submittedName>
</protein>
<feature type="transmembrane region" description="Helical" evidence="1">
    <location>
        <begin position="12"/>
        <end position="29"/>
    </location>
</feature>
<keyword evidence="1" id="KW-0812">Transmembrane</keyword>
<dbReference type="InterPro" id="IPR001036">
    <property type="entry name" value="Acrflvin-R"/>
</dbReference>
<feature type="transmembrane region" description="Helical" evidence="1">
    <location>
        <begin position="359"/>
        <end position="379"/>
    </location>
</feature>
<sequence>MRLVLAALSRPLTVIVALLAIVAGFFMAVGRMRMDIFPQVGNPVIYVAQPYGGMNPAQMEGYLTYYYEYHFLYITGIQSVDSKSVQGAALMKLTFREGTDMQQAMAETVGYVNRARAFMPPGTVPPFITRFDPGSVAVGLLLFSSNTHSQGELQNFALNQVRPLFATLPGVSAPPPFGGNQRTIVVTLDPDKLKQYGVSPEQAISAVSNGSVVAPTGNLYDGTLNRIVRTNSALGPDLAELMSAPIHPRSGANIYLRDIGTVENGTDIVTAYAHVDGKRTVYIPVTKRSDASTLAVIAAVKAAIPSFKKAIPDDVDVKLAFDQSGYVSNAISGLVREALLGAVLTGLVVLLFLRDWRGALIVVANIPFALFTAVVALWATGQTINIMTLGGLALAVGVLVDEATVEIENIHTQLMPGVSRAKAVLEACRRTIIARLLSMLCVLAVFVPSFFMQGVGRQLFTPLSLAVGFAMIASYLLSSTLVPVFAVWIMSETHRGEEHEGRFGRLRTWYEGYLQRILKRGRLIYLGYFGVCALLLFLLAPTLGTEIFPDANGPVLRLRIKAPVGTRIEETEPQVLQALDLIRKTAGEHNVAITSDYVGVQPSSYPVNLIHLFTAGPEEAIVQVQLAPGHPQDEKLREELRAAFQKQMPNLNVAFEGGDIVSQVMSFGSPTPIQIDVQGVDLDQDYAYLAKIEAEMKKLSFLRDISIPQEQQYPTAEIKIDRDYAGQFGLTMADVTTSLIPATGSSRFIAPNYWRDPRTGNAFQIQVQLPSNRVQGLGALSTLPLMREGQAQPQLDQVASLKYGTMPEMIERFSGQRIVSVTANLHGIALGDARGKINNVLQHLAAPPKGVTVVVRGQVPALEETISGLRIGLLIAIAAIFLLLMANFQSLRLPLAVLSTIPGVLVGVVLMLLITRTTLNIQSFMGAIMAVGISVANSILLISFAEHARRENKDVEAAAFEGATGRMRAILMTATAMICGMIPMAIGLGESGAQTAPLGRAVVGGLIFSTLTTLTVLPTIYAALQRKAKHESNSLNPEDPTSRYYEHV</sequence>
<dbReference type="RefSeq" id="WP_147649976.1">
    <property type="nucleotide sequence ID" value="NZ_CP042806.1"/>
</dbReference>
<dbReference type="Gene3D" id="1.20.1640.10">
    <property type="entry name" value="Multidrug efflux transporter AcrB transmembrane domain"/>
    <property type="match status" value="2"/>
</dbReference>
<dbReference type="GO" id="GO:0042910">
    <property type="term" value="F:xenobiotic transmembrane transporter activity"/>
    <property type="evidence" value="ECO:0007669"/>
    <property type="project" value="TreeGrafter"/>
</dbReference>
<dbReference type="Proteomes" id="UP000321820">
    <property type="component" value="Chromosome"/>
</dbReference>
<feature type="transmembrane region" description="Helical" evidence="1">
    <location>
        <begin position="868"/>
        <end position="888"/>
    </location>
</feature>
<accession>A0A5B9EKR8</accession>
<evidence type="ECO:0000313" key="3">
    <source>
        <dbReference type="Proteomes" id="UP000321820"/>
    </source>
</evidence>
<feature type="transmembrane region" description="Helical" evidence="1">
    <location>
        <begin position="969"/>
        <end position="989"/>
    </location>
</feature>
<gene>
    <name evidence="2" type="ORF">FTW19_23390</name>
</gene>
<dbReference type="Gene3D" id="3.30.70.1430">
    <property type="entry name" value="Multidrug efflux transporter AcrB pore domain"/>
    <property type="match status" value="2"/>
</dbReference>
<keyword evidence="1" id="KW-0472">Membrane</keyword>
<feature type="transmembrane region" description="Helical" evidence="1">
    <location>
        <begin position="523"/>
        <end position="544"/>
    </location>
</feature>
<reference evidence="2 3" key="1">
    <citation type="submission" date="2019-08" db="EMBL/GenBank/DDBJ databases">
        <title>Complete genome sequence of Terriglobus albidus strain ORNL.</title>
        <authorList>
            <person name="Podar M."/>
        </authorList>
    </citation>
    <scope>NUCLEOTIDE SEQUENCE [LARGE SCALE GENOMIC DNA]</scope>
    <source>
        <strain evidence="2 3">ORNL</strain>
    </source>
</reference>
<feature type="transmembrane region" description="Helical" evidence="1">
    <location>
        <begin position="463"/>
        <end position="489"/>
    </location>
</feature>
<dbReference type="PANTHER" id="PTHR32063:SF8">
    <property type="entry name" value="CATION EFFLUX PROTEIN"/>
    <property type="match status" value="1"/>
</dbReference>
<dbReference type="PRINTS" id="PR00702">
    <property type="entry name" value="ACRIFLAVINRP"/>
</dbReference>
<feature type="transmembrane region" description="Helical" evidence="1">
    <location>
        <begin position="1001"/>
        <end position="1024"/>
    </location>
</feature>
<organism evidence="2 3">
    <name type="scientific">Terriglobus albidus</name>
    <dbReference type="NCBI Taxonomy" id="1592106"/>
    <lineage>
        <taxon>Bacteria</taxon>
        <taxon>Pseudomonadati</taxon>
        <taxon>Acidobacteriota</taxon>
        <taxon>Terriglobia</taxon>
        <taxon>Terriglobales</taxon>
        <taxon>Acidobacteriaceae</taxon>
        <taxon>Terriglobus</taxon>
    </lineage>
</organism>
<feature type="transmembrane region" description="Helical" evidence="1">
    <location>
        <begin position="432"/>
        <end position="451"/>
    </location>
</feature>
<dbReference type="SUPFAM" id="SSF82714">
    <property type="entry name" value="Multidrug efflux transporter AcrB TolC docking domain, DN and DC subdomains"/>
    <property type="match status" value="2"/>
</dbReference>